<sequence>MRAIAIGIATIKTEHPCKTNGFLSGLVIESSIIRNDIFPKVFLIFC</sequence>
<reference evidence="1 2" key="1">
    <citation type="submission" date="2007-03" db="EMBL/GenBank/DDBJ databases">
        <authorList>
            <person name="Stal L."/>
            <person name="Ferriera S."/>
            <person name="Johnson J."/>
            <person name="Kravitz S."/>
            <person name="Beeson K."/>
            <person name="Sutton G."/>
            <person name="Rogers Y.-H."/>
            <person name="Friedman R."/>
            <person name="Frazier M."/>
            <person name="Venter J.C."/>
        </authorList>
    </citation>
    <scope>NUCLEOTIDE SEQUENCE [LARGE SCALE GENOMIC DNA]</scope>
    <source>
        <strain evidence="1 2">CCY0110</strain>
    </source>
</reference>
<protein>
    <submittedName>
        <fullName evidence="1">Uncharacterized protein</fullName>
    </submittedName>
</protein>
<organism evidence="1 2">
    <name type="scientific">Crocosphaera chwakensis CCY0110</name>
    <dbReference type="NCBI Taxonomy" id="391612"/>
    <lineage>
        <taxon>Bacteria</taxon>
        <taxon>Bacillati</taxon>
        <taxon>Cyanobacteriota</taxon>
        <taxon>Cyanophyceae</taxon>
        <taxon>Oscillatoriophycideae</taxon>
        <taxon>Chroococcales</taxon>
        <taxon>Aphanothecaceae</taxon>
        <taxon>Crocosphaera</taxon>
        <taxon>Crocosphaera chwakensis</taxon>
    </lineage>
</organism>
<name>A3IJ20_9CHRO</name>
<gene>
    <name evidence="1" type="ORF">CY0110_18442</name>
</gene>
<proteinExistence type="predicted"/>
<evidence type="ECO:0000313" key="2">
    <source>
        <dbReference type="Proteomes" id="UP000003781"/>
    </source>
</evidence>
<dbReference type="EMBL" id="AAXW01000002">
    <property type="protein sequence ID" value="EAZ93802.1"/>
    <property type="molecule type" value="Genomic_DNA"/>
</dbReference>
<dbReference type="AlphaFoldDB" id="A3IJ20"/>
<keyword evidence="2" id="KW-1185">Reference proteome</keyword>
<dbReference type="Proteomes" id="UP000003781">
    <property type="component" value="Unassembled WGS sequence"/>
</dbReference>
<comment type="caution">
    <text evidence="1">The sequence shown here is derived from an EMBL/GenBank/DDBJ whole genome shotgun (WGS) entry which is preliminary data.</text>
</comment>
<accession>A3IJ20</accession>
<evidence type="ECO:0000313" key="1">
    <source>
        <dbReference type="EMBL" id="EAZ93802.1"/>
    </source>
</evidence>